<reference evidence="1 2" key="1">
    <citation type="journal article" date="2022" name="New Phytol.">
        <title>Ecological generalism drives hyperdiversity of secondary metabolite gene clusters in xylarialean endophytes.</title>
        <authorList>
            <person name="Franco M.E.E."/>
            <person name="Wisecaver J.H."/>
            <person name="Arnold A.E."/>
            <person name="Ju Y.M."/>
            <person name="Slot J.C."/>
            <person name="Ahrendt S."/>
            <person name="Moore L.P."/>
            <person name="Eastman K.E."/>
            <person name="Scott K."/>
            <person name="Konkel Z."/>
            <person name="Mondo S.J."/>
            <person name="Kuo A."/>
            <person name="Hayes R.D."/>
            <person name="Haridas S."/>
            <person name="Andreopoulos B."/>
            <person name="Riley R."/>
            <person name="LaButti K."/>
            <person name="Pangilinan J."/>
            <person name="Lipzen A."/>
            <person name="Amirebrahimi M."/>
            <person name="Yan J."/>
            <person name="Adam C."/>
            <person name="Keymanesh K."/>
            <person name="Ng V."/>
            <person name="Louie K."/>
            <person name="Northen T."/>
            <person name="Drula E."/>
            <person name="Henrissat B."/>
            <person name="Hsieh H.M."/>
            <person name="Youens-Clark K."/>
            <person name="Lutzoni F."/>
            <person name="Miadlikowska J."/>
            <person name="Eastwood D.C."/>
            <person name="Hamelin R.C."/>
            <person name="Grigoriev I.V."/>
            <person name="U'Ren J.M."/>
        </authorList>
    </citation>
    <scope>NUCLEOTIDE SEQUENCE [LARGE SCALE GENOMIC DNA]</scope>
    <source>
        <strain evidence="1 2">ER1909</strain>
    </source>
</reference>
<dbReference type="EMBL" id="MU394380">
    <property type="protein sequence ID" value="KAI6082060.1"/>
    <property type="molecule type" value="Genomic_DNA"/>
</dbReference>
<proteinExistence type="predicted"/>
<name>A0ACC0CNY3_9PEZI</name>
<evidence type="ECO:0000313" key="1">
    <source>
        <dbReference type="EMBL" id="KAI6082060.1"/>
    </source>
</evidence>
<dbReference type="Proteomes" id="UP001497680">
    <property type="component" value="Unassembled WGS sequence"/>
</dbReference>
<organism evidence="1 2">
    <name type="scientific">Hypoxylon rubiginosum</name>
    <dbReference type="NCBI Taxonomy" id="110542"/>
    <lineage>
        <taxon>Eukaryota</taxon>
        <taxon>Fungi</taxon>
        <taxon>Dikarya</taxon>
        <taxon>Ascomycota</taxon>
        <taxon>Pezizomycotina</taxon>
        <taxon>Sordariomycetes</taxon>
        <taxon>Xylariomycetidae</taxon>
        <taxon>Xylariales</taxon>
        <taxon>Hypoxylaceae</taxon>
        <taxon>Hypoxylon</taxon>
    </lineage>
</organism>
<keyword evidence="2" id="KW-1185">Reference proteome</keyword>
<accession>A0ACC0CNY3</accession>
<gene>
    <name evidence="1" type="ORF">F4821DRAFT_248092</name>
</gene>
<sequence>MASGILAVLWHLLWQQSIGTTLIWAVIVIGAVKFYTDPLRHIPGPLIARITPLWLWYIAWNGTECRSVARLHEKYGPVVRVAPNEVDVSDGAATHQVYVKNGGLLKSPIYQNFDIDGFPTIFSVVDPAHRATRAKAVAPLFAQQSIMRGKPVTMKIVEEAVAELGRRKANADGKPVDLLNLFRSLALNASSSYLFGEPFGSVREAKLEATAFINDFVAVGSFFYLPGWIYGQVSHYAAKFNKKKSEIDASSAVVEGFATRIVDNSIATEKEEAKTYQGRLLNAGISREETIAQVKDLVFAGTDATGMNMSMLCFNITQNPEKYERARKEILDNPNVDAQSLPYLTGVVKETMRLAMANPSRLPRVVSSAGLEVAGLPALPPGTGVGISAYELHQNSDVFPNPHEFLPERWLDPSPEMLRDSFYFGAGPRQCIARNLAQAELTWLAEALIRSDVLKGAKPVEDKIEILEWFNSSVISGKIELIW</sequence>
<protein>
    <submittedName>
        <fullName evidence="1">Cytochrome P450</fullName>
    </submittedName>
</protein>
<evidence type="ECO:0000313" key="2">
    <source>
        <dbReference type="Proteomes" id="UP001497680"/>
    </source>
</evidence>
<comment type="caution">
    <text evidence="1">The sequence shown here is derived from an EMBL/GenBank/DDBJ whole genome shotgun (WGS) entry which is preliminary data.</text>
</comment>